<keyword evidence="4 5" id="KW-0472">Membrane</keyword>
<feature type="transmembrane region" description="Helical" evidence="5">
    <location>
        <begin position="493"/>
        <end position="513"/>
    </location>
</feature>
<evidence type="ECO:0000256" key="4">
    <source>
        <dbReference type="ARBA" id="ARBA00023136"/>
    </source>
</evidence>
<gene>
    <name evidence="8" type="ORF">KC571_01770</name>
</gene>
<dbReference type="Pfam" id="PF00535">
    <property type="entry name" value="Glycos_transf_2"/>
    <property type="match status" value="1"/>
</dbReference>
<accession>A0A955LGQ2</accession>
<feature type="domain" description="Glycosyltransferase 2-like" evidence="6">
    <location>
        <begin position="160"/>
        <end position="288"/>
    </location>
</feature>
<evidence type="ECO:0000259" key="6">
    <source>
        <dbReference type="Pfam" id="PF00535"/>
    </source>
</evidence>
<dbReference type="GO" id="GO:0000271">
    <property type="term" value="P:polysaccharide biosynthetic process"/>
    <property type="evidence" value="ECO:0007669"/>
    <property type="project" value="InterPro"/>
</dbReference>
<dbReference type="Gene3D" id="3.90.550.10">
    <property type="entry name" value="Spore Coat Polysaccharide Biosynthesis Protein SpsA, Chain A"/>
    <property type="match status" value="1"/>
</dbReference>
<feature type="transmembrane region" description="Helical" evidence="5">
    <location>
        <begin position="21"/>
        <end position="43"/>
    </location>
</feature>
<sequence length="516" mass="58048">MQLLRSLYHWVRSRIRRLTGFGLVGGFVMVVGVALLGLLVEVLQVDPRVAYIVVAVISIESNFLLNRYFNWKDRAKTGSFWAQWRRFHAARVFTFPLNQILFNLLISLGSGWLLATLVGVVVTTVINFIGLDFFVFSEERKISPEALEIEALPVPNLSISVIIPAVNEQATVRACVESLLAQVYKPMEIILSTNRGDPTIAAIQDYVDQGLVTLVFFDRPADWVGRDTNMRRLLGLNEARGDILALTDAKIWAPEDWLLKIAKLVAQGEDAVAGITERMPGDKRFLSVMWDEAFFRENVRWNVRHLTPENFGRVNGLPVTANIAFTQQVLEAIRALFPVHDIHGWEDFFLSSVIKNAGFIIRTTNQVVTHRMHKVSLRSAKHLITGMAARQFILQLPDNEFAQRRHRLAVIITATQLAGLSFLLSIGLIFDWVMALYALLSLTVSMLLGLGVYNAIIANEWRALFFPPLVLYQIELWIIGYWISTILRGDIPGWLASFLKSLRIILISILGGGGGT</sequence>
<feature type="transmembrane region" description="Helical" evidence="5">
    <location>
        <begin position="112"/>
        <end position="135"/>
    </location>
</feature>
<dbReference type="InterPro" id="IPR050834">
    <property type="entry name" value="Glycosyltransf_2"/>
</dbReference>
<protein>
    <submittedName>
        <fullName evidence="8">GtrA family protein</fullName>
    </submittedName>
</protein>
<dbReference type="PANTHER" id="PTHR43685:SF2">
    <property type="entry name" value="GLYCOSYLTRANSFERASE 2-LIKE DOMAIN-CONTAINING PROTEIN"/>
    <property type="match status" value="1"/>
</dbReference>
<evidence type="ECO:0000256" key="1">
    <source>
        <dbReference type="ARBA" id="ARBA00004141"/>
    </source>
</evidence>
<feature type="transmembrane region" description="Helical" evidence="5">
    <location>
        <begin position="469"/>
        <end position="487"/>
    </location>
</feature>
<evidence type="ECO:0000313" key="8">
    <source>
        <dbReference type="EMBL" id="MCA9390105.1"/>
    </source>
</evidence>
<dbReference type="SUPFAM" id="SSF53448">
    <property type="entry name" value="Nucleotide-diphospho-sugar transferases"/>
    <property type="match status" value="1"/>
</dbReference>
<feature type="transmembrane region" description="Helical" evidence="5">
    <location>
        <begin position="49"/>
        <end position="69"/>
    </location>
</feature>
<comment type="subcellular location">
    <subcellularLocation>
        <location evidence="1">Membrane</location>
        <topology evidence="1">Multi-pass membrane protein</topology>
    </subcellularLocation>
</comment>
<dbReference type="EMBL" id="JAGQKX010000031">
    <property type="protein sequence ID" value="MCA9390105.1"/>
    <property type="molecule type" value="Genomic_DNA"/>
</dbReference>
<feature type="transmembrane region" description="Helical" evidence="5">
    <location>
        <begin position="89"/>
        <end position="106"/>
    </location>
</feature>
<evidence type="ECO:0000256" key="3">
    <source>
        <dbReference type="ARBA" id="ARBA00022989"/>
    </source>
</evidence>
<evidence type="ECO:0000256" key="5">
    <source>
        <dbReference type="SAM" id="Phobius"/>
    </source>
</evidence>
<organism evidence="8 9">
    <name type="scientific">candidate division WWE3 bacterium</name>
    <dbReference type="NCBI Taxonomy" id="2053526"/>
    <lineage>
        <taxon>Bacteria</taxon>
        <taxon>Katanobacteria</taxon>
    </lineage>
</organism>
<comment type="caution">
    <text evidence="8">The sequence shown here is derived from an EMBL/GenBank/DDBJ whole genome shotgun (WGS) entry which is preliminary data.</text>
</comment>
<dbReference type="AlphaFoldDB" id="A0A955LGQ2"/>
<feature type="domain" description="GtrA/DPMS transmembrane" evidence="7">
    <location>
        <begin position="21"/>
        <end position="136"/>
    </location>
</feature>
<evidence type="ECO:0000313" key="9">
    <source>
        <dbReference type="Proteomes" id="UP000701698"/>
    </source>
</evidence>
<dbReference type="InterPro" id="IPR029044">
    <property type="entry name" value="Nucleotide-diphossugar_trans"/>
</dbReference>
<evidence type="ECO:0000256" key="2">
    <source>
        <dbReference type="ARBA" id="ARBA00022692"/>
    </source>
</evidence>
<keyword evidence="2 5" id="KW-0812">Transmembrane</keyword>
<reference evidence="8" key="2">
    <citation type="journal article" date="2021" name="Microbiome">
        <title>Successional dynamics and alternative stable states in a saline activated sludge microbial community over 9 years.</title>
        <authorList>
            <person name="Wang Y."/>
            <person name="Ye J."/>
            <person name="Ju F."/>
            <person name="Liu L."/>
            <person name="Boyd J.A."/>
            <person name="Deng Y."/>
            <person name="Parks D.H."/>
            <person name="Jiang X."/>
            <person name="Yin X."/>
            <person name="Woodcroft B.J."/>
            <person name="Tyson G.W."/>
            <person name="Hugenholtz P."/>
            <person name="Polz M.F."/>
            <person name="Zhang T."/>
        </authorList>
    </citation>
    <scope>NUCLEOTIDE SEQUENCE</scope>
    <source>
        <strain evidence="8">HKST-UBA01</strain>
    </source>
</reference>
<dbReference type="GO" id="GO:0016020">
    <property type="term" value="C:membrane"/>
    <property type="evidence" value="ECO:0007669"/>
    <property type="project" value="UniProtKB-SubCell"/>
</dbReference>
<dbReference type="InterPro" id="IPR001173">
    <property type="entry name" value="Glyco_trans_2-like"/>
</dbReference>
<name>A0A955LGQ2_UNCKA</name>
<evidence type="ECO:0000259" key="7">
    <source>
        <dbReference type="Pfam" id="PF04138"/>
    </source>
</evidence>
<feature type="transmembrane region" description="Helical" evidence="5">
    <location>
        <begin position="436"/>
        <end position="457"/>
    </location>
</feature>
<feature type="transmembrane region" description="Helical" evidence="5">
    <location>
        <begin position="408"/>
        <end position="430"/>
    </location>
</feature>
<keyword evidence="3 5" id="KW-1133">Transmembrane helix</keyword>
<reference evidence="8" key="1">
    <citation type="submission" date="2020-04" db="EMBL/GenBank/DDBJ databases">
        <authorList>
            <person name="Zhang T."/>
        </authorList>
    </citation>
    <scope>NUCLEOTIDE SEQUENCE</scope>
    <source>
        <strain evidence="8">HKST-UBA01</strain>
    </source>
</reference>
<dbReference type="PANTHER" id="PTHR43685">
    <property type="entry name" value="GLYCOSYLTRANSFERASE"/>
    <property type="match status" value="1"/>
</dbReference>
<dbReference type="InterPro" id="IPR007267">
    <property type="entry name" value="GtrA_DPMS_TM"/>
</dbReference>
<proteinExistence type="predicted"/>
<dbReference type="Proteomes" id="UP000701698">
    <property type="component" value="Unassembled WGS sequence"/>
</dbReference>
<dbReference type="Pfam" id="PF04138">
    <property type="entry name" value="GtrA_DPMS_TM"/>
    <property type="match status" value="1"/>
</dbReference>